<accession>A0A371HRW7</accession>
<feature type="non-terminal residue" evidence="2">
    <location>
        <position position="1"/>
    </location>
</feature>
<organism evidence="2 3">
    <name type="scientific">Mucuna pruriens</name>
    <name type="common">Velvet bean</name>
    <name type="synonym">Dolichos pruriens</name>
    <dbReference type="NCBI Taxonomy" id="157652"/>
    <lineage>
        <taxon>Eukaryota</taxon>
        <taxon>Viridiplantae</taxon>
        <taxon>Streptophyta</taxon>
        <taxon>Embryophyta</taxon>
        <taxon>Tracheophyta</taxon>
        <taxon>Spermatophyta</taxon>
        <taxon>Magnoliopsida</taxon>
        <taxon>eudicotyledons</taxon>
        <taxon>Gunneridae</taxon>
        <taxon>Pentapetalae</taxon>
        <taxon>rosids</taxon>
        <taxon>fabids</taxon>
        <taxon>Fabales</taxon>
        <taxon>Fabaceae</taxon>
        <taxon>Papilionoideae</taxon>
        <taxon>50 kb inversion clade</taxon>
        <taxon>NPAAA clade</taxon>
        <taxon>indigoferoid/millettioid clade</taxon>
        <taxon>Phaseoleae</taxon>
        <taxon>Mucuna</taxon>
    </lineage>
</organism>
<protein>
    <submittedName>
        <fullName evidence="2">Uncharacterized protein</fullName>
    </submittedName>
</protein>
<reference evidence="2" key="1">
    <citation type="submission" date="2018-05" db="EMBL/GenBank/DDBJ databases">
        <title>Draft genome of Mucuna pruriens seed.</title>
        <authorList>
            <person name="Nnadi N.E."/>
            <person name="Vos R."/>
            <person name="Hasami M.H."/>
            <person name="Devisetty U.K."/>
            <person name="Aguiy J.C."/>
        </authorList>
    </citation>
    <scope>NUCLEOTIDE SEQUENCE [LARGE SCALE GENOMIC DNA]</scope>
    <source>
        <strain evidence="2">JCA_2017</strain>
    </source>
</reference>
<evidence type="ECO:0000313" key="3">
    <source>
        <dbReference type="Proteomes" id="UP000257109"/>
    </source>
</evidence>
<feature type="compositionally biased region" description="Basic and acidic residues" evidence="1">
    <location>
        <begin position="63"/>
        <end position="73"/>
    </location>
</feature>
<sequence>MLLSITQLVDSEYKLRNSAPLYALDPEIEKTFHRLRKMGNTTIADSSSSDSILNSENSNFSTEESHFYEYQET</sequence>
<gene>
    <name evidence="2" type="ORF">CR513_10630</name>
</gene>
<dbReference type="AlphaFoldDB" id="A0A371HRW7"/>
<dbReference type="Proteomes" id="UP000257109">
    <property type="component" value="Unassembled WGS sequence"/>
</dbReference>
<keyword evidence="3" id="KW-1185">Reference proteome</keyword>
<evidence type="ECO:0000256" key="1">
    <source>
        <dbReference type="SAM" id="MobiDB-lite"/>
    </source>
</evidence>
<proteinExistence type="predicted"/>
<dbReference type="EMBL" id="QJKJ01001862">
    <property type="protein sequence ID" value="RDY05517.1"/>
    <property type="molecule type" value="Genomic_DNA"/>
</dbReference>
<feature type="compositionally biased region" description="Low complexity" evidence="1">
    <location>
        <begin position="46"/>
        <end position="62"/>
    </location>
</feature>
<comment type="caution">
    <text evidence="2">The sequence shown here is derived from an EMBL/GenBank/DDBJ whole genome shotgun (WGS) entry which is preliminary data.</text>
</comment>
<evidence type="ECO:0000313" key="2">
    <source>
        <dbReference type="EMBL" id="RDY05517.1"/>
    </source>
</evidence>
<name>A0A371HRW7_MUCPR</name>
<feature type="region of interest" description="Disordered" evidence="1">
    <location>
        <begin position="42"/>
        <end position="73"/>
    </location>
</feature>